<proteinExistence type="predicted"/>
<keyword evidence="1" id="KW-0812">Transmembrane</keyword>
<keyword evidence="4" id="KW-1185">Reference proteome</keyword>
<organism evidence="3 4">
    <name type="scientific">Vibrio ishigakensis</name>
    <dbReference type="NCBI Taxonomy" id="1481914"/>
    <lineage>
        <taxon>Bacteria</taxon>
        <taxon>Pseudomonadati</taxon>
        <taxon>Pseudomonadota</taxon>
        <taxon>Gammaproteobacteria</taxon>
        <taxon>Vibrionales</taxon>
        <taxon>Vibrionaceae</taxon>
        <taxon>Vibrio</taxon>
    </lineage>
</organism>
<dbReference type="AlphaFoldDB" id="A0A0B8P0F5"/>
<reference evidence="3 4" key="1">
    <citation type="submission" date="2015-01" db="EMBL/GenBank/DDBJ databases">
        <title>Vibrio sp. C1 JCM 19231 whole genome shotgun sequence.</title>
        <authorList>
            <person name="Sawabe T."/>
            <person name="Meirelles P."/>
            <person name="Feng G."/>
            <person name="Sayaka M."/>
            <person name="Hattori M."/>
            <person name="Ohkuma M."/>
        </authorList>
    </citation>
    <scope>NUCLEOTIDE SEQUENCE [LARGE SCALE GENOMIC DNA]</scope>
    <source>
        <strain evidence="4">JCM 19231</strain>
    </source>
</reference>
<evidence type="ECO:0000259" key="2">
    <source>
        <dbReference type="Pfam" id="PF12805"/>
    </source>
</evidence>
<keyword evidence="1" id="KW-0472">Membrane</keyword>
<sequence>MPAAVSLRQYWANKTINNSLQILVTMLGVVIPCWYFEQYSIINPLVLGVIAAALAETDDNFWGRLRALLLTFICFALASLSIEILFPSPPLFALGLFVSTFAFIMLGAIGLGTPVSPLALC</sequence>
<keyword evidence="1" id="KW-1133">Transmembrane helix</keyword>
<protein>
    <submittedName>
        <fullName evidence="3">Membrane protein</fullName>
    </submittedName>
</protein>
<accession>A0A0B8P0F5</accession>
<feature type="transmembrane region" description="Helical" evidence="1">
    <location>
        <begin position="67"/>
        <end position="86"/>
    </location>
</feature>
<evidence type="ECO:0000256" key="1">
    <source>
        <dbReference type="SAM" id="Phobius"/>
    </source>
</evidence>
<feature type="transmembrane region" description="Helical" evidence="1">
    <location>
        <begin position="92"/>
        <end position="111"/>
    </location>
</feature>
<comment type="caution">
    <text evidence="3">The sequence shown here is derived from an EMBL/GenBank/DDBJ whole genome shotgun (WGS) entry which is preliminary data.</text>
</comment>
<gene>
    <name evidence="3" type="ORF">JCM19231_2550</name>
</gene>
<feature type="domain" description="Integral membrane protein YccS N-terminal" evidence="2">
    <location>
        <begin position="68"/>
        <end position="110"/>
    </location>
</feature>
<name>A0A0B8P0F5_9VIBR</name>
<dbReference type="InterPro" id="IPR032692">
    <property type="entry name" value="YccS_N"/>
</dbReference>
<dbReference type="Pfam" id="PF12805">
    <property type="entry name" value="FUSC-like"/>
    <property type="match status" value="1"/>
</dbReference>
<evidence type="ECO:0000313" key="4">
    <source>
        <dbReference type="Proteomes" id="UP000031671"/>
    </source>
</evidence>
<dbReference type="EMBL" id="BBRZ01000029">
    <property type="protein sequence ID" value="GAM56404.1"/>
    <property type="molecule type" value="Genomic_DNA"/>
</dbReference>
<evidence type="ECO:0000313" key="3">
    <source>
        <dbReference type="EMBL" id="GAM56404.1"/>
    </source>
</evidence>
<reference evidence="3 4" key="2">
    <citation type="submission" date="2015-01" db="EMBL/GenBank/DDBJ databases">
        <authorList>
            <consortium name="NBRP consortium"/>
            <person name="Sawabe T."/>
            <person name="Meirelles P."/>
            <person name="Feng G."/>
            <person name="Sayaka M."/>
            <person name="Hattori M."/>
            <person name="Ohkuma M."/>
        </authorList>
    </citation>
    <scope>NUCLEOTIDE SEQUENCE [LARGE SCALE GENOMIC DNA]</scope>
    <source>
        <strain evidence="4">JCM 19231</strain>
    </source>
</reference>
<dbReference type="Proteomes" id="UP000031671">
    <property type="component" value="Unassembled WGS sequence"/>
</dbReference>